<protein>
    <submittedName>
        <fullName evidence="2">Uncharacterized protein</fullName>
    </submittedName>
</protein>
<comment type="caution">
    <text evidence="2">The sequence shown here is derived from an EMBL/GenBank/DDBJ whole genome shotgun (WGS) entry which is preliminary data.</text>
</comment>
<dbReference type="Proteomes" id="UP000078240">
    <property type="component" value="Unassembled WGS sequence"/>
</dbReference>
<reference evidence="2 3" key="1">
    <citation type="submission" date="2016-01" db="EMBL/GenBank/DDBJ databases">
        <title>Biosynthesis of antibiotic leucinostatins and their inhibition on Phytophthora in bio-control Purpureocillium lilacinum.</title>
        <authorList>
            <person name="Wang G."/>
            <person name="Liu Z."/>
            <person name="Lin R."/>
            <person name="Li E."/>
            <person name="Mao Z."/>
            <person name="Ling J."/>
            <person name="Yin W."/>
            <person name="Xie B."/>
        </authorList>
    </citation>
    <scope>NUCLEOTIDE SEQUENCE [LARGE SCALE GENOMIC DNA]</scope>
    <source>
        <strain evidence="2">PLBJ-1</strain>
    </source>
</reference>
<dbReference type="AlphaFoldDB" id="A0A179FF96"/>
<evidence type="ECO:0000313" key="2">
    <source>
        <dbReference type="EMBL" id="OAQ63901.1"/>
    </source>
</evidence>
<evidence type="ECO:0000313" key="3">
    <source>
        <dbReference type="Proteomes" id="UP000078240"/>
    </source>
</evidence>
<proteinExistence type="predicted"/>
<accession>A0A179FF96</accession>
<sequence length="276" mass="31120">MLSFLGPCSLIPRTDSPALRSFPEGAQRSILGTWSSVGQCEAVQLRCYALTPVHQSILSQVRLLLFISLVSLPPSCCHCKFNRRSDSSHVGKRDKFPILVCLYSIMSSLADIHHLQRKRKFLTASAAWPQLHWSVPTALMLCRYLLSLHFPVRQLHRHIAKCPCHCLQLGHVRIHFLKRPQRDRGLGQHISLALGRHILHVRPHTPSFLSSLKSLSRSPRRRPPLQPPLLRLGSCHTRRGSDSPTVLGKFLYHSYRSPVPFCDGDNGTNEVDCDSG</sequence>
<gene>
    <name evidence="2" type="ORF">VFPBJ_11266</name>
</gene>
<dbReference type="EMBL" id="LSBH01000017">
    <property type="protein sequence ID" value="OAQ63901.1"/>
    <property type="molecule type" value="Genomic_DNA"/>
</dbReference>
<feature type="region of interest" description="Disordered" evidence="1">
    <location>
        <begin position="212"/>
        <end position="240"/>
    </location>
</feature>
<name>A0A179FF96_PURLI</name>
<organism evidence="2 3">
    <name type="scientific">Purpureocillium lilacinum</name>
    <name type="common">Paecilomyces lilacinus</name>
    <dbReference type="NCBI Taxonomy" id="33203"/>
    <lineage>
        <taxon>Eukaryota</taxon>
        <taxon>Fungi</taxon>
        <taxon>Dikarya</taxon>
        <taxon>Ascomycota</taxon>
        <taxon>Pezizomycotina</taxon>
        <taxon>Sordariomycetes</taxon>
        <taxon>Hypocreomycetidae</taxon>
        <taxon>Hypocreales</taxon>
        <taxon>Ophiocordycipitaceae</taxon>
        <taxon>Purpureocillium</taxon>
    </lineage>
</organism>
<evidence type="ECO:0000256" key="1">
    <source>
        <dbReference type="SAM" id="MobiDB-lite"/>
    </source>
</evidence>